<feature type="domain" description="AAA" evidence="1">
    <location>
        <begin position="77"/>
        <end position="252"/>
    </location>
</feature>
<dbReference type="PANTHER" id="PTHR13696:SF99">
    <property type="entry name" value="COBYRINIC ACID AC-DIAMIDE SYNTHASE"/>
    <property type="match status" value="1"/>
</dbReference>
<sequence>MTRGFIKLKLAQEFCRWAGPSSTFRSLVPESELQKDERYHNLYSAYDIRLVRLALMDIYEEPRREKVLPPIIYSRISKGGTGKTCVTANLAACMALQGYRVLMIDADPQASLTTMFGIDWATEEVTHIGDLLKANEAKTDKLTVAQLEKAIRPIYADGMLDLIASDITLTNIESWLTSLVRRELTVSKLLNSHIDVFSRYDVIVIDGAPGSSQLSVALTYATQAMLAVVMLDGQSLKAMEVLAANLEEMNEAFPDRAFDVRIVANGYVPSITNCQKALDTLKSAYPGKLDPVVIPRLASFLRQVSLTDDSDSGPVIEREPTSPAAQVMIDLSRSLLGAYDVQLAGMIPIVIPRKPGGTAAVRAARKTASQRVATQGVAR</sequence>
<keyword evidence="2" id="KW-0614">Plasmid</keyword>
<dbReference type="InterPro" id="IPR025669">
    <property type="entry name" value="AAA_dom"/>
</dbReference>
<dbReference type="CDD" id="cd02042">
    <property type="entry name" value="ParAB_family"/>
    <property type="match status" value="1"/>
</dbReference>
<accession>A0AAU7LZC5</accession>
<dbReference type="EMBL" id="CP157677">
    <property type="protein sequence ID" value="XBP72828.1"/>
    <property type="molecule type" value="Genomic_DNA"/>
</dbReference>
<reference evidence="2" key="1">
    <citation type="submission" date="2024-05" db="EMBL/GenBank/DDBJ databases">
        <authorList>
            <person name="Bunk B."/>
            <person name="Swiderski J."/>
            <person name="Sproer C."/>
            <person name="Thiel V."/>
        </authorList>
    </citation>
    <scope>NUCLEOTIDE SEQUENCE</scope>
    <source>
        <strain evidence="2">DSM 17735</strain>
        <plasmid evidence="2">p2</plasmid>
    </source>
</reference>
<organism evidence="2">
    <name type="scientific">Polaromonas hydrogenivorans</name>
    <dbReference type="NCBI Taxonomy" id="335476"/>
    <lineage>
        <taxon>Bacteria</taxon>
        <taxon>Pseudomonadati</taxon>
        <taxon>Pseudomonadota</taxon>
        <taxon>Betaproteobacteria</taxon>
        <taxon>Burkholderiales</taxon>
        <taxon>Comamonadaceae</taxon>
        <taxon>Polaromonas</taxon>
    </lineage>
</organism>
<evidence type="ECO:0000259" key="1">
    <source>
        <dbReference type="Pfam" id="PF13614"/>
    </source>
</evidence>
<gene>
    <name evidence="2" type="ORF">ABLV49_22670</name>
</gene>
<name>A0AAU7LZC5_9BURK</name>
<dbReference type="InterPro" id="IPR027417">
    <property type="entry name" value="P-loop_NTPase"/>
</dbReference>
<dbReference type="Gene3D" id="3.40.50.300">
    <property type="entry name" value="P-loop containing nucleotide triphosphate hydrolases"/>
    <property type="match status" value="1"/>
</dbReference>
<dbReference type="Pfam" id="PF13614">
    <property type="entry name" value="AAA_31"/>
    <property type="match status" value="1"/>
</dbReference>
<dbReference type="SUPFAM" id="SSF52540">
    <property type="entry name" value="P-loop containing nucleoside triphosphate hydrolases"/>
    <property type="match status" value="1"/>
</dbReference>
<geneLocation type="plasmid" evidence="2">
    <name>p2</name>
</geneLocation>
<protein>
    <submittedName>
        <fullName evidence="2">ParA family protein</fullName>
    </submittedName>
</protein>
<dbReference type="InterPro" id="IPR050678">
    <property type="entry name" value="DNA_Partitioning_ATPase"/>
</dbReference>
<proteinExistence type="predicted"/>
<evidence type="ECO:0000313" key="2">
    <source>
        <dbReference type="EMBL" id="XBP72828.1"/>
    </source>
</evidence>
<dbReference type="AlphaFoldDB" id="A0AAU7LZC5"/>
<dbReference type="PANTHER" id="PTHR13696">
    <property type="entry name" value="P-LOOP CONTAINING NUCLEOSIDE TRIPHOSPHATE HYDROLASE"/>
    <property type="match status" value="1"/>
</dbReference>
<dbReference type="RefSeq" id="WP_349282610.1">
    <property type="nucleotide sequence ID" value="NZ_CP157677.1"/>
</dbReference>